<name>T1C3S8_9ZZZZ</name>
<dbReference type="PANTHER" id="PTHR32294">
    <property type="entry name" value="DNA POLYMERASE III SUBUNIT ALPHA"/>
    <property type="match status" value="1"/>
</dbReference>
<sequence>PAAFMASVLTGDMDHTEKLLPLLLDCRRMGVKILPPDINRSAYGFAVEERDIRYGLGAIKGVGQSIVESIEQARLETPFVSLEDFCERMGSHLNRRALEALIKAGSFDSLGTERIQLIERMDSLIAMADQYARSARQVDLFGLPRSDSGSLMGRAVQPKAPDVTNQPTRVLLESEKEVLGLYLSGHPLDQYRSEWKSLGLPTIESLLNLAEAQNVSGTIQACGLIEGIRRRGERGQGYLDDGTGRLDCVIFGEALLAKIRSLPTGEPVVAEGQISFDDFTGNFR</sequence>
<dbReference type="CDD" id="cd04485">
    <property type="entry name" value="DnaE_OBF"/>
    <property type="match status" value="1"/>
</dbReference>
<protein>
    <submittedName>
        <fullName evidence="2">DNA polymerase III, alpha subunit</fullName>
    </submittedName>
</protein>
<evidence type="ECO:0000259" key="1">
    <source>
        <dbReference type="Pfam" id="PF14579"/>
    </source>
</evidence>
<comment type="caution">
    <text evidence="2">The sequence shown here is derived from an EMBL/GenBank/DDBJ whole genome shotgun (WGS) entry which is preliminary data.</text>
</comment>
<dbReference type="InterPro" id="IPR029460">
    <property type="entry name" value="DNAPol_HHH"/>
</dbReference>
<dbReference type="EMBL" id="AUZX01007361">
    <property type="protein sequence ID" value="EQD59959.1"/>
    <property type="molecule type" value="Genomic_DNA"/>
</dbReference>
<proteinExistence type="predicted"/>
<feature type="non-terminal residue" evidence="2">
    <location>
        <position position="1"/>
    </location>
</feature>
<dbReference type="AlphaFoldDB" id="T1C3S8"/>
<gene>
    <name evidence="2" type="ORF">B1A_10342</name>
</gene>
<dbReference type="GO" id="GO:0008408">
    <property type="term" value="F:3'-5' exonuclease activity"/>
    <property type="evidence" value="ECO:0007669"/>
    <property type="project" value="InterPro"/>
</dbReference>
<evidence type="ECO:0000313" key="2">
    <source>
        <dbReference type="EMBL" id="EQD59959.1"/>
    </source>
</evidence>
<reference evidence="2" key="1">
    <citation type="submission" date="2013-08" db="EMBL/GenBank/DDBJ databases">
        <authorList>
            <person name="Mendez C."/>
            <person name="Richter M."/>
            <person name="Ferrer M."/>
            <person name="Sanchez J."/>
        </authorList>
    </citation>
    <scope>NUCLEOTIDE SEQUENCE</scope>
</reference>
<dbReference type="Pfam" id="PF14579">
    <property type="entry name" value="HHH_6"/>
    <property type="match status" value="1"/>
</dbReference>
<dbReference type="Gene3D" id="1.10.150.870">
    <property type="match status" value="1"/>
</dbReference>
<dbReference type="GO" id="GO:0006260">
    <property type="term" value="P:DNA replication"/>
    <property type="evidence" value="ECO:0007669"/>
    <property type="project" value="InterPro"/>
</dbReference>
<reference evidence="2" key="2">
    <citation type="journal article" date="2014" name="ISME J.">
        <title>Microbial stratification in low pH oxic and suboxic macroscopic growths along an acid mine drainage.</title>
        <authorList>
            <person name="Mendez-Garcia C."/>
            <person name="Mesa V."/>
            <person name="Sprenger R.R."/>
            <person name="Richter M."/>
            <person name="Diez M.S."/>
            <person name="Solano J."/>
            <person name="Bargiela R."/>
            <person name="Golyshina O.V."/>
            <person name="Manteca A."/>
            <person name="Ramos J.L."/>
            <person name="Gallego J.R."/>
            <person name="Llorente I."/>
            <person name="Martins Dos Santos V.A."/>
            <person name="Jensen O.N."/>
            <person name="Pelaez A.I."/>
            <person name="Sanchez J."/>
            <person name="Ferrer M."/>
        </authorList>
    </citation>
    <scope>NUCLEOTIDE SEQUENCE</scope>
</reference>
<accession>T1C3S8</accession>
<feature type="non-terminal residue" evidence="2">
    <location>
        <position position="284"/>
    </location>
</feature>
<organism evidence="2">
    <name type="scientific">mine drainage metagenome</name>
    <dbReference type="NCBI Taxonomy" id="410659"/>
    <lineage>
        <taxon>unclassified sequences</taxon>
        <taxon>metagenomes</taxon>
        <taxon>ecological metagenomes</taxon>
    </lineage>
</organism>
<dbReference type="PANTHER" id="PTHR32294:SF0">
    <property type="entry name" value="DNA POLYMERASE III SUBUNIT ALPHA"/>
    <property type="match status" value="1"/>
</dbReference>
<feature type="domain" description="DNA polymerase helix-hairpin-helix motif" evidence="1">
    <location>
        <begin position="30"/>
        <end position="116"/>
    </location>
</feature>
<dbReference type="InterPro" id="IPR004805">
    <property type="entry name" value="DnaE2/DnaE/PolC"/>
</dbReference>